<dbReference type="PANTHER" id="PTHR46289:SF14">
    <property type="entry name" value="DUF4371 DOMAIN-CONTAINING PROTEIN"/>
    <property type="match status" value="1"/>
</dbReference>
<keyword evidence="2" id="KW-1185">Reference proteome</keyword>
<dbReference type="Proteomes" id="UP001152320">
    <property type="component" value="Chromosome 16"/>
</dbReference>
<accession>A0A9Q1BIS7</accession>
<evidence type="ECO:0000313" key="1">
    <source>
        <dbReference type="EMBL" id="KAJ8027369.1"/>
    </source>
</evidence>
<dbReference type="PANTHER" id="PTHR46289">
    <property type="entry name" value="52 KDA REPRESSOR OF THE INHIBITOR OF THE PROTEIN KINASE-LIKE PROTEIN-RELATED"/>
    <property type="match status" value="1"/>
</dbReference>
<protein>
    <recommendedName>
        <fullName evidence="3">HAT C-terminal dimerisation domain-containing protein</fullName>
    </recommendedName>
</protein>
<sequence length="79" mass="9253">MAVLRIMLTFSATAASVERTNSALRFIKNTYRSTMTEDRFNALVRLFVDRDISLDYGAIIDKYARKYPRRMLFINPLLE</sequence>
<evidence type="ECO:0008006" key="3">
    <source>
        <dbReference type="Google" id="ProtNLM"/>
    </source>
</evidence>
<dbReference type="OrthoDB" id="6144991at2759"/>
<organism evidence="1 2">
    <name type="scientific">Holothuria leucospilota</name>
    <name type="common">Black long sea cucumber</name>
    <name type="synonym">Mertensiothuria leucospilota</name>
    <dbReference type="NCBI Taxonomy" id="206669"/>
    <lineage>
        <taxon>Eukaryota</taxon>
        <taxon>Metazoa</taxon>
        <taxon>Echinodermata</taxon>
        <taxon>Eleutherozoa</taxon>
        <taxon>Echinozoa</taxon>
        <taxon>Holothuroidea</taxon>
        <taxon>Aspidochirotacea</taxon>
        <taxon>Aspidochirotida</taxon>
        <taxon>Holothuriidae</taxon>
        <taxon>Holothuria</taxon>
    </lineage>
</organism>
<reference evidence="1" key="1">
    <citation type="submission" date="2021-10" db="EMBL/GenBank/DDBJ databases">
        <title>Tropical sea cucumber genome reveals ecological adaptation and Cuvierian tubules defense mechanism.</title>
        <authorList>
            <person name="Chen T."/>
        </authorList>
    </citation>
    <scope>NUCLEOTIDE SEQUENCE</scope>
    <source>
        <strain evidence="1">Nanhai2018</strain>
        <tissue evidence="1">Muscle</tissue>
    </source>
</reference>
<name>A0A9Q1BIS7_HOLLE</name>
<dbReference type="InterPro" id="IPR052958">
    <property type="entry name" value="IFN-induced_PKR_regulator"/>
</dbReference>
<comment type="caution">
    <text evidence="1">The sequence shown here is derived from an EMBL/GenBank/DDBJ whole genome shotgun (WGS) entry which is preliminary data.</text>
</comment>
<dbReference type="AlphaFoldDB" id="A0A9Q1BIS7"/>
<gene>
    <name evidence="1" type="ORF">HOLleu_32496</name>
</gene>
<proteinExistence type="predicted"/>
<evidence type="ECO:0000313" key="2">
    <source>
        <dbReference type="Proteomes" id="UP001152320"/>
    </source>
</evidence>
<dbReference type="EMBL" id="JAIZAY010000016">
    <property type="protein sequence ID" value="KAJ8027369.1"/>
    <property type="molecule type" value="Genomic_DNA"/>
</dbReference>